<proteinExistence type="predicted"/>
<sequence>MTPIPPGANLVICCHPDGDFLTQAPSLILEILSPSTAKKGRVTKSPIHEREGVHYYCLVDPDNQVAKIHRLKDGRYIKQADVSNERHQFNLEKCRFDFDFSKIWPDQKQSLAVCRLPVV</sequence>
<reference evidence="2" key="1">
    <citation type="journal article" date="2020" name="mSystems">
        <title>Genome- and Community-Level Interaction Insights into Carbon Utilization and Element Cycling Functions of Hydrothermarchaeota in Hydrothermal Sediment.</title>
        <authorList>
            <person name="Zhou Z."/>
            <person name="Liu Y."/>
            <person name="Xu W."/>
            <person name="Pan J."/>
            <person name="Luo Z.H."/>
            <person name="Li M."/>
        </authorList>
    </citation>
    <scope>NUCLEOTIDE SEQUENCE [LARGE SCALE GENOMIC DNA]</scope>
    <source>
        <strain evidence="2">HyVt-26</strain>
    </source>
</reference>
<dbReference type="Gene3D" id="3.90.1570.10">
    <property type="entry name" value="tt1808, chain A"/>
    <property type="match status" value="1"/>
</dbReference>
<protein>
    <submittedName>
        <fullName evidence="2">Uma2 family endonuclease</fullName>
    </submittedName>
</protein>
<dbReference type="InterPro" id="IPR012296">
    <property type="entry name" value="Nuclease_put_TT1808"/>
</dbReference>
<dbReference type="EMBL" id="DRCV01000092">
    <property type="protein sequence ID" value="HDK37779.1"/>
    <property type="molecule type" value="Genomic_DNA"/>
</dbReference>
<keyword evidence="2" id="KW-0255">Endonuclease</keyword>
<dbReference type="Proteomes" id="UP000885822">
    <property type="component" value="Unassembled WGS sequence"/>
</dbReference>
<dbReference type="AlphaFoldDB" id="A0A831NYS1"/>
<accession>A0A831NYS1</accession>
<dbReference type="Pfam" id="PF05685">
    <property type="entry name" value="Uma2"/>
    <property type="match status" value="1"/>
</dbReference>
<feature type="domain" description="Putative restriction endonuclease" evidence="1">
    <location>
        <begin position="19"/>
        <end position="81"/>
    </location>
</feature>
<gene>
    <name evidence="2" type="ORF">ENG92_02025</name>
</gene>
<evidence type="ECO:0000259" key="1">
    <source>
        <dbReference type="Pfam" id="PF05685"/>
    </source>
</evidence>
<evidence type="ECO:0000313" key="2">
    <source>
        <dbReference type="EMBL" id="HDK37779.1"/>
    </source>
</evidence>
<keyword evidence="2" id="KW-0540">Nuclease</keyword>
<dbReference type="InterPro" id="IPR011335">
    <property type="entry name" value="Restrct_endonuc-II-like"/>
</dbReference>
<dbReference type="SUPFAM" id="SSF52980">
    <property type="entry name" value="Restriction endonuclease-like"/>
    <property type="match status" value="1"/>
</dbReference>
<name>A0A831NYS1_9GAMM</name>
<organism evidence="2">
    <name type="scientific">Thiolapillus brandeum</name>
    <dbReference type="NCBI Taxonomy" id="1076588"/>
    <lineage>
        <taxon>Bacteria</taxon>
        <taxon>Pseudomonadati</taxon>
        <taxon>Pseudomonadota</taxon>
        <taxon>Gammaproteobacteria</taxon>
        <taxon>Chromatiales</taxon>
        <taxon>Sedimenticolaceae</taxon>
        <taxon>Thiolapillus</taxon>
    </lineage>
</organism>
<keyword evidence="2" id="KW-0378">Hydrolase</keyword>
<dbReference type="CDD" id="cd06260">
    <property type="entry name" value="DUF820-like"/>
    <property type="match status" value="1"/>
</dbReference>
<comment type="caution">
    <text evidence="2">The sequence shown here is derived from an EMBL/GenBank/DDBJ whole genome shotgun (WGS) entry which is preliminary data.</text>
</comment>
<dbReference type="GO" id="GO:0004519">
    <property type="term" value="F:endonuclease activity"/>
    <property type="evidence" value="ECO:0007669"/>
    <property type="project" value="UniProtKB-KW"/>
</dbReference>
<dbReference type="InterPro" id="IPR008538">
    <property type="entry name" value="Uma2"/>
</dbReference>